<dbReference type="InterPro" id="IPR001969">
    <property type="entry name" value="Aspartic_peptidase_AS"/>
</dbReference>
<accession>A0A8J5Z677</accession>
<protein>
    <recommendedName>
        <fullName evidence="4">Peptidase A2 domain-containing protein</fullName>
    </recommendedName>
</protein>
<dbReference type="PROSITE" id="PS00141">
    <property type="entry name" value="ASP_PROTEASE"/>
    <property type="match status" value="1"/>
</dbReference>
<dbReference type="Gene3D" id="2.40.70.10">
    <property type="entry name" value="Acid Proteases"/>
    <property type="match status" value="1"/>
</dbReference>
<keyword evidence="3" id="KW-1185">Reference proteome</keyword>
<dbReference type="PANTHER" id="PTHR12917">
    <property type="entry name" value="ASPARTYL PROTEASE DDI-RELATED"/>
    <property type="match status" value="1"/>
</dbReference>
<gene>
    <name evidence="2" type="ORF">CXB51_001706</name>
</gene>
<proteinExistence type="predicted"/>
<dbReference type="GO" id="GO:0006508">
    <property type="term" value="P:proteolysis"/>
    <property type="evidence" value="ECO:0007669"/>
    <property type="project" value="InterPro"/>
</dbReference>
<dbReference type="OrthoDB" id="1001751at2759"/>
<evidence type="ECO:0000256" key="1">
    <source>
        <dbReference type="SAM" id="MobiDB-lite"/>
    </source>
</evidence>
<name>A0A8J5Z677_9ROSI</name>
<dbReference type="Pfam" id="PF13975">
    <property type="entry name" value="gag-asp_proteas"/>
    <property type="match status" value="1"/>
</dbReference>
<dbReference type="CDD" id="cd00303">
    <property type="entry name" value="retropepsin_like"/>
    <property type="match status" value="1"/>
</dbReference>
<dbReference type="EMBL" id="JAHUZN010000001">
    <property type="protein sequence ID" value="KAG8503718.1"/>
    <property type="molecule type" value="Genomic_DNA"/>
</dbReference>
<feature type="region of interest" description="Disordered" evidence="1">
    <location>
        <begin position="53"/>
        <end position="110"/>
    </location>
</feature>
<organism evidence="2 3">
    <name type="scientific">Gossypium anomalum</name>
    <dbReference type="NCBI Taxonomy" id="47600"/>
    <lineage>
        <taxon>Eukaryota</taxon>
        <taxon>Viridiplantae</taxon>
        <taxon>Streptophyta</taxon>
        <taxon>Embryophyta</taxon>
        <taxon>Tracheophyta</taxon>
        <taxon>Spermatophyta</taxon>
        <taxon>Magnoliopsida</taxon>
        <taxon>eudicotyledons</taxon>
        <taxon>Gunneridae</taxon>
        <taxon>Pentapetalae</taxon>
        <taxon>rosids</taxon>
        <taxon>malvids</taxon>
        <taxon>Malvales</taxon>
        <taxon>Malvaceae</taxon>
        <taxon>Malvoideae</taxon>
        <taxon>Gossypium</taxon>
    </lineage>
</organism>
<dbReference type="Proteomes" id="UP000701853">
    <property type="component" value="Chromosome 1"/>
</dbReference>
<dbReference type="AlphaFoldDB" id="A0A8J5Z677"/>
<comment type="caution">
    <text evidence="2">The sequence shown here is derived from an EMBL/GenBank/DDBJ whole genome shotgun (WGS) entry which is preliminary data.</text>
</comment>
<reference evidence="2 3" key="1">
    <citation type="journal article" date="2021" name="bioRxiv">
        <title>The Gossypium anomalum genome as a resource for cotton improvement and evolutionary analysis of hybrid incompatibility.</title>
        <authorList>
            <person name="Grover C.E."/>
            <person name="Yuan D."/>
            <person name="Arick M.A."/>
            <person name="Miller E.R."/>
            <person name="Hu G."/>
            <person name="Peterson D.G."/>
            <person name="Wendel J.F."/>
            <person name="Udall J.A."/>
        </authorList>
    </citation>
    <scope>NUCLEOTIDE SEQUENCE [LARGE SCALE GENOMIC DNA]</scope>
    <source>
        <strain evidence="2">JFW-Udall</strain>
        <tissue evidence="2">Leaf</tissue>
    </source>
</reference>
<dbReference type="SUPFAM" id="SSF50630">
    <property type="entry name" value="Acid proteases"/>
    <property type="match status" value="1"/>
</dbReference>
<sequence length="381" mass="42651">MLQISDLSKKEAFFSFTDGLKPWAKQELQRRGVQELTNAMMVAESLVELVPRRDRFESSKPNGRGNGGHHKEDKEGHSYYGSGSGSDGGNRKPRNGKRRPNSPKERRGKLRCYFCNGPHMKRDCPKVSTFSAIKKSDEPEEAKPIEEKASRVNSMILFPKKRNGREGLMFVDINIAGRNGSALIDTGASDLFISEKAAKKLGLSIKKLNRKIKTVNSEEGPTVGVVRDVELQIGEWKGKEEFEVIQLDDYDYVLGLNFLDKIQTVLYPWADQIHLVTGPLSKIVVPVYRDMKVGTKVLFVNPTSRGCLVWEEHWLDKTGCYESLFGRISGARDRYEACRFDCGADTYGKGGLCIGLREKRSNAETVGTSKCGEKGTLRTIC</sequence>
<dbReference type="PANTHER" id="PTHR12917:SF18">
    <property type="entry name" value="DNA DAMAGE-INDUCIBLE PROTEIN 1-LIKE"/>
    <property type="match status" value="1"/>
</dbReference>
<evidence type="ECO:0008006" key="4">
    <source>
        <dbReference type="Google" id="ProtNLM"/>
    </source>
</evidence>
<evidence type="ECO:0000313" key="3">
    <source>
        <dbReference type="Proteomes" id="UP000701853"/>
    </source>
</evidence>
<evidence type="ECO:0000313" key="2">
    <source>
        <dbReference type="EMBL" id="KAG8503718.1"/>
    </source>
</evidence>
<dbReference type="GO" id="GO:0004190">
    <property type="term" value="F:aspartic-type endopeptidase activity"/>
    <property type="evidence" value="ECO:0007669"/>
    <property type="project" value="InterPro"/>
</dbReference>
<dbReference type="InterPro" id="IPR021109">
    <property type="entry name" value="Peptidase_aspartic_dom_sf"/>
</dbReference>
<feature type="compositionally biased region" description="Basic residues" evidence="1">
    <location>
        <begin position="91"/>
        <end position="110"/>
    </location>
</feature>